<comment type="caution">
    <text evidence="2">The sequence shown here is derived from an EMBL/GenBank/DDBJ whole genome shotgun (WGS) entry which is preliminary data.</text>
</comment>
<dbReference type="Gene3D" id="2.30.110.10">
    <property type="entry name" value="Electron Transport, Fmn-binding Protein, Chain A"/>
    <property type="match status" value="1"/>
</dbReference>
<dbReference type="InterPro" id="IPR012349">
    <property type="entry name" value="Split_barrel_FMN-bd"/>
</dbReference>
<dbReference type="Pfam" id="PF01243">
    <property type="entry name" value="PNPOx_N"/>
    <property type="match status" value="1"/>
</dbReference>
<evidence type="ECO:0000313" key="2">
    <source>
        <dbReference type="EMBL" id="KEQ16228.1"/>
    </source>
</evidence>
<dbReference type="PANTHER" id="PTHR39336:SF1">
    <property type="entry name" value="PYRIDOXAMINE PHOSPHATE OXIDASE FAMILY PROTEIN (AFU_ORTHOLOGUE AFUA_6G11440)"/>
    <property type="match status" value="1"/>
</dbReference>
<dbReference type="EMBL" id="JOKH01000006">
    <property type="protein sequence ID" value="KEQ16228.1"/>
    <property type="molecule type" value="Genomic_DNA"/>
</dbReference>
<dbReference type="OrthoDB" id="115989at2"/>
<dbReference type="Proteomes" id="UP000028073">
    <property type="component" value="Unassembled WGS sequence"/>
</dbReference>
<organism evidence="2 3">
    <name type="scientific">Endozoicomonas numazuensis</name>
    <dbReference type="NCBI Taxonomy" id="1137799"/>
    <lineage>
        <taxon>Bacteria</taxon>
        <taxon>Pseudomonadati</taxon>
        <taxon>Pseudomonadota</taxon>
        <taxon>Gammaproteobacteria</taxon>
        <taxon>Oceanospirillales</taxon>
        <taxon>Endozoicomonadaceae</taxon>
        <taxon>Endozoicomonas</taxon>
    </lineage>
</organism>
<dbReference type="PANTHER" id="PTHR39336">
    <property type="entry name" value="PYRIDOXAMINE PHOSPHATE OXIDASE FAMILY PROTEIN (AFU_ORTHOLOGUE AFUA_6G11440)"/>
    <property type="match status" value="1"/>
</dbReference>
<name>A0A081NCQ5_9GAMM</name>
<feature type="domain" description="Pyridoxamine 5'-phosphate oxidase N-terminal" evidence="1">
    <location>
        <begin position="8"/>
        <end position="130"/>
    </location>
</feature>
<dbReference type="eggNOG" id="COG3576">
    <property type="taxonomic scope" value="Bacteria"/>
</dbReference>
<dbReference type="STRING" id="1137799.GZ78_23675"/>
<proteinExistence type="predicted"/>
<protein>
    <submittedName>
        <fullName evidence="2">Pyridoxamine 5'-phosphate oxidase</fullName>
    </submittedName>
</protein>
<dbReference type="RefSeq" id="WP_034840890.1">
    <property type="nucleotide sequence ID" value="NZ_JOKH01000006.1"/>
</dbReference>
<reference evidence="2 3" key="1">
    <citation type="submission" date="2014-06" db="EMBL/GenBank/DDBJ databases">
        <title>Whole Genome Sequences of Three Symbiotic Endozoicomonas Bacteria.</title>
        <authorList>
            <person name="Neave M.J."/>
            <person name="Apprill A."/>
            <person name="Voolstra C.R."/>
        </authorList>
    </citation>
    <scope>NUCLEOTIDE SEQUENCE [LARGE SCALE GENOMIC DNA]</scope>
    <source>
        <strain evidence="2 3">DSM 25634</strain>
    </source>
</reference>
<accession>A0A081NCQ5</accession>
<evidence type="ECO:0000259" key="1">
    <source>
        <dbReference type="Pfam" id="PF01243"/>
    </source>
</evidence>
<evidence type="ECO:0000313" key="3">
    <source>
        <dbReference type="Proteomes" id="UP000028073"/>
    </source>
</evidence>
<dbReference type="SUPFAM" id="SSF50475">
    <property type="entry name" value="FMN-binding split barrel"/>
    <property type="match status" value="1"/>
</dbReference>
<gene>
    <name evidence="2" type="ORF">GZ78_23675</name>
</gene>
<sequence>MGKLYDEITEEHIHFIEQQNMFFVGTAAEEGTVNISPKGMDSFRVISNRQIAWLNLTGSGNESSAHVQINPRMTIMFCAFEGAPLILRLYGQARVLHRNDDDWEPLVSLFPETAGTRQVFVLDIDQTQSSCGKAVPLYEFNEQRDALKKSSERRGQKGIEQYWLHANQKSLDGFPTRIKELTGLEDNPEDNLR</sequence>
<dbReference type="AlphaFoldDB" id="A0A081NCQ5"/>
<dbReference type="InterPro" id="IPR011576">
    <property type="entry name" value="Pyridox_Oxase_N"/>
</dbReference>
<keyword evidence="3" id="KW-1185">Reference proteome</keyword>